<dbReference type="AlphaFoldDB" id="A0AAF0D2P5"/>
<dbReference type="InterPro" id="IPR004662">
    <property type="entry name" value="AcgluKinase_fam"/>
</dbReference>
<evidence type="ECO:0000256" key="8">
    <source>
        <dbReference type="ARBA" id="ARBA00023154"/>
    </source>
</evidence>
<evidence type="ECO:0000313" key="11">
    <source>
        <dbReference type="EMBL" id="WEU40518.1"/>
    </source>
</evidence>
<comment type="catalytic activity">
    <reaction evidence="9">
        <text>[amino-group carrier protein]-C-terminal-gamma-(L-glutamyl)-L-glutamate + ATP = [amino-group carrier protein]-C-terminal-gamma-(5-phospho-L-glutamyl)-L-glutamate + ADP</text>
        <dbReference type="Rhea" id="RHEA:52632"/>
        <dbReference type="Rhea" id="RHEA-COMP:13311"/>
        <dbReference type="Rhea" id="RHEA-COMP:13313"/>
        <dbReference type="ChEBI" id="CHEBI:30616"/>
        <dbReference type="ChEBI" id="CHEBI:136714"/>
        <dbReference type="ChEBI" id="CHEBI:136717"/>
        <dbReference type="ChEBI" id="CHEBI:456216"/>
        <dbReference type="EC" id="2.7.2.19"/>
    </reaction>
</comment>
<dbReference type="EC" id="2.7.2.19" evidence="9"/>
<dbReference type="EC" id="2.7.2.17" evidence="9"/>
<feature type="site" description="Transition state stabilizer" evidence="9">
    <location>
        <position position="227"/>
    </location>
</feature>
<dbReference type="Gene3D" id="3.40.1160.10">
    <property type="entry name" value="Acetylglutamate kinase-like"/>
    <property type="match status" value="1"/>
</dbReference>
<comment type="similarity">
    <text evidence="9">Belongs to the acetylglutamate kinase family. LysZ subfamily.</text>
</comment>
<evidence type="ECO:0000256" key="5">
    <source>
        <dbReference type="ARBA" id="ARBA00022741"/>
    </source>
</evidence>
<dbReference type="Pfam" id="PF00696">
    <property type="entry name" value="AA_kinase"/>
    <property type="match status" value="1"/>
</dbReference>
<name>A0AAF0D2P5_ODILC</name>
<feature type="binding site" evidence="9">
    <location>
        <position position="169"/>
    </location>
    <ligand>
        <name>substrate</name>
    </ligand>
</feature>
<dbReference type="Proteomes" id="UP000186851">
    <property type="component" value="Chromosome"/>
</dbReference>
<feature type="site" description="Transition state stabilizer" evidence="9">
    <location>
        <position position="6"/>
    </location>
</feature>
<keyword evidence="2 9" id="KW-0055">Arginine biosynthesis</keyword>
<dbReference type="NCBIfam" id="NF010659">
    <property type="entry name" value="PRK14058.1-1"/>
    <property type="match status" value="1"/>
</dbReference>
<keyword evidence="6 9" id="KW-0418">Kinase</keyword>
<evidence type="ECO:0000256" key="1">
    <source>
        <dbReference type="ARBA" id="ARBA00022490"/>
    </source>
</evidence>
<proteinExistence type="inferred from homology"/>
<evidence type="ECO:0000256" key="3">
    <source>
        <dbReference type="ARBA" id="ARBA00022605"/>
    </source>
</evidence>
<keyword evidence="5 9" id="KW-0547">Nucleotide-binding</keyword>
<evidence type="ECO:0000256" key="4">
    <source>
        <dbReference type="ARBA" id="ARBA00022679"/>
    </source>
</evidence>
<keyword evidence="8 9" id="KW-0457">Lysine biosynthesis</keyword>
<dbReference type="GO" id="GO:0005524">
    <property type="term" value="F:ATP binding"/>
    <property type="evidence" value="ECO:0007669"/>
    <property type="project" value="UniProtKB-KW"/>
</dbReference>
<keyword evidence="4 9" id="KW-0808">Transferase</keyword>
<organism evidence="11 12">
    <name type="scientific">Odinarchaeota yellowstonii (strain LCB_4)</name>
    <dbReference type="NCBI Taxonomy" id="1841599"/>
    <lineage>
        <taxon>Archaea</taxon>
        <taxon>Promethearchaeati</taxon>
        <taxon>Candidatus Odinarchaeota</taxon>
        <taxon>Candidatus Odinarchaeia</taxon>
        <taxon>Candidatus Odinarchaeales</taxon>
        <taxon>Candidatus Odinarchaeaceae</taxon>
        <taxon>Candidatus Odinarchaeum</taxon>
    </lineage>
</organism>
<dbReference type="InterPro" id="IPR037529">
    <property type="entry name" value="LysZ"/>
</dbReference>
<keyword evidence="7 9" id="KW-0067">ATP-binding</keyword>
<reference evidence="11" key="1">
    <citation type="journal article" date="2017" name="Nature">
        <title>Asgard archaea illuminate the origin of eukaryotic cellular complexity.</title>
        <authorList>
            <person name="Zaremba-Niedzwiedzka K."/>
            <person name="Caceres E.F."/>
            <person name="Saw J.H."/>
            <person name="Backstrom D."/>
            <person name="Juzokaite L."/>
            <person name="Vancaester E."/>
            <person name="Seitz K.W."/>
            <person name="Anantharaman K."/>
            <person name="Starnawski P."/>
            <person name="Kjeldsen K.U."/>
            <person name="Scott M.B."/>
            <person name="Nunoura T."/>
            <person name="Banfield J.F."/>
            <person name="Schramm A."/>
            <person name="Baker B.J."/>
            <person name="Spang A."/>
            <person name="Ettema T.J.G."/>
        </authorList>
    </citation>
    <scope>NUCLEOTIDE SEQUENCE</scope>
    <source>
        <strain evidence="11">LCB_4</strain>
    </source>
</reference>
<comment type="subcellular location">
    <subcellularLocation>
        <location evidence="9">Cytoplasm</location>
    </subcellularLocation>
</comment>
<evidence type="ECO:0000256" key="7">
    <source>
        <dbReference type="ARBA" id="ARBA00022840"/>
    </source>
</evidence>
<keyword evidence="3 9" id="KW-0028">Amino-acid biosynthesis</keyword>
<dbReference type="SUPFAM" id="SSF53633">
    <property type="entry name" value="Carbamate kinase-like"/>
    <property type="match status" value="1"/>
</dbReference>
<dbReference type="PIRSF" id="PIRSF000728">
    <property type="entry name" value="NAGK"/>
    <property type="match status" value="1"/>
</dbReference>
<dbReference type="InterPro" id="IPR036393">
    <property type="entry name" value="AceGlu_kinase-like_sf"/>
</dbReference>
<comment type="catalytic activity">
    <reaction evidence="9">
        <text>[amino-group carrier protein]-C-terminal-N-(1,4-dicarboxybutan-1-yl)-L-glutamine + ATP = [amino-group carrier protein]-C-terminal-N-(1-carboxy-5-phosphooxy-5-oxopentan-1-yl)-L-glutamine + ADP</text>
        <dbReference type="Rhea" id="RHEA:41944"/>
        <dbReference type="Rhea" id="RHEA-COMP:9694"/>
        <dbReference type="Rhea" id="RHEA-COMP:9712"/>
        <dbReference type="ChEBI" id="CHEBI:30616"/>
        <dbReference type="ChEBI" id="CHEBI:78499"/>
        <dbReference type="ChEBI" id="CHEBI:78503"/>
        <dbReference type="ChEBI" id="CHEBI:456216"/>
        <dbReference type="EC" id="2.7.2.17"/>
    </reaction>
</comment>
<sequence length="268" mass="28878">MRIVVKIGGELIKSSLENISADTVKVAAENEVIYVHGGAKIVNEISEKLGKKPEFVVSPTGSRSRYTDKETMEIFEMVMAGKANKKVVEALLAKGLKPVGLTGIDGKLIIAERKKVLKVKKDNKIIKIDGGYTGKVDKVDPTLIELLLKNGYIPVIAPIALSYENEPLNIDADRAAANIAGAVKADILIFLTDVDGVLDKDGKIISKIPAESVDNLREQVGFGMEKKILATSEALQMGVRKIVIASGKIDAPITNALTGERRTVIAYE</sequence>
<dbReference type="PANTHER" id="PTHR23342">
    <property type="entry name" value="N-ACETYLGLUTAMATE SYNTHASE"/>
    <property type="match status" value="1"/>
</dbReference>
<protein>
    <recommendedName>
        <fullName evidence="9">Putative [LysW]-aminoadipate/[LysW]-glutamate kinase</fullName>
        <ecNumber evidence="9">2.7.2.17</ecNumber>
        <ecNumber evidence="9">2.7.2.19</ecNumber>
    </recommendedName>
</protein>
<feature type="domain" description="Aspartate/glutamate/uridylate kinase" evidence="10">
    <location>
        <begin position="1"/>
        <end position="246"/>
    </location>
</feature>
<dbReference type="GO" id="GO:0005737">
    <property type="term" value="C:cytoplasm"/>
    <property type="evidence" value="ECO:0007669"/>
    <property type="project" value="UniProtKB-SubCell"/>
</dbReference>
<comment type="pathway">
    <text evidence="9">Amino-acid biosynthesis; L-lysine biosynthesis via AAA pathway; L-lysine from L-alpha-aminoadipate (Thermus route): step 2/5.</text>
</comment>
<gene>
    <name evidence="9" type="primary">lysZ</name>
    <name evidence="11" type="ORF">OdinLCB4_000890</name>
</gene>
<accession>A0AAF0D2P5</accession>
<dbReference type="NCBIfam" id="TIGR00761">
    <property type="entry name" value="argB"/>
    <property type="match status" value="1"/>
</dbReference>
<evidence type="ECO:0000256" key="9">
    <source>
        <dbReference type="HAMAP-Rule" id="MF_02082"/>
    </source>
</evidence>
<dbReference type="GO" id="GO:0019878">
    <property type="term" value="P:lysine biosynthetic process via aminoadipic acid"/>
    <property type="evidence" value="ECO:0007669"/>
    <property type="project" value="UniProtKB-UniRule"/>
</dbReference>
<dbReference type="HAMAP" id="MF_02082">
    <property type="entry name" value="LysZ"/>
    <property type="match status" value="1"/>
</dbReference>
<dbReference type="PANTHER" id="PTHR23342:SF0">
    <property type="entry name" value="N-ACETYLGLUTAMATE SYNTHASE, MITOCHONDRIAL"/>
    <property type="match status" value="1"/>
</dbReference>
<evidence type="ECO:0000313" key="12">
    <source>
        <dbReference type="Proteomes" id="UP000186851"/>
    </source>
</evidence>
<dbReference type="EMBL" id="CP091871">
    <property type="protein sequence ID" value="WEU40518.1"/>
    <property type="molecule type" value="Genomic_DNA"/>
</dbReference>
<comment type="function">
    <text evidence="9">Involved in both the arginine and lysine biosynthetic pathways. Phosphorylates the LysW-bound precursors glutamate (for arginine biosynthesis), respectively alpha-aminoadipate (for lysine biosynthesis).</text>
</comment>
<dbReference type="PRINTS" id="PR00474">
    <property type="entry name" value="GLU5KINASE"/>
</dbReference>
<dbReference type="GO" id="GO:0003991">
    <property type="term" value="F:acetylglutamate kinase activity"/>
    <property type="evidence" value="ECO:0007669"/>
    <property type="project" value="TreeGrafter"/>
</dbReference>
<keyword evidence="1 9" id="KW-0963">Cytoplasm</keyword>
<dbReference type="NCBIfam" id="NF010662">
    <property type="entry name" value="PRK14058.1-4"/>
    <property type="match status" value="1"/>
</dbReference>
<evidence type="ECO:0000259" key="10">
    <source>
        <dbReference type="Pfam" id="PF00696"/>
    </source>
</evidence>
<evidence type="ECO:0000256" key="6">
    <source>
        <dbReference type="ARBA" id="ARBA00022777"/>
    </source>
</evidence>
<dbReference type="GO" id="GO:0042450">
    <property type="term" value="P:L-arginine biosynthetic process via ornithine"/>
    <property type="evidence" value="ECO:0007669"/>
    <property type="project" value="UniProtKB-UniRule"/>
</dbReference>
<reference evidence="11" key="2">
    <citation type="journal article" date="2022" name="Nat. Microbiol.">
        <title>A closed Candidatus Odinarchaeum chromosome exposes Asgard archaeal viruses.</title>
        <authorList>
            <person name="Tamarit D."/>
            <person name="Caceres E.F."/>
            <person name="Krupovic M."/>
            <person name="Nijland R."/>
            <person name="Eme L."/>
            <person name="Robinson N.P."/>
            <person name="Ettema T.J.G."/>
        </authorList>
    </citation>
    <scope>NUCLEOTIDE SEQUENCE</scope>
    <source>
        <strain evidence="11">LCB_4</strain>
    </source>
</reference>
<dbReference type="InterPro" id="IPR001048">
    <property type="entry name" value="Asp/Glu/Uridylate_kinase"/>
</dbReference>
<dbReference type="KEGG" id="oyw:OdinLCB4_000890"/>
<evidence type="ECO:0000256" key="2">
    <source>
        <dbReference type="ARBA" id="ARBA00022571"/>
    </source>
</evidence>
<feature type="binding site" evidence="9">
    <location>
        <position position="65"/>
    </location>
    <ligand>
        <name>substrate</name>
    </ligand>
</feature>
<comment type="caution">
    <text evidence="9">Lacks conserved residue(s) required for the propagation of feature annotation.</text>
</comment>
<dbReference type="InterPro" id="IPR001057">
    <property type="entry name" value="Glu/AcGlu_kinase"/>
</dbReference>
<comment type="pathway">
    <text evidence="9">Amino-acid biosynthesis; L-arginine biosynthesis.</text>
</comment>